<sequence length="45" mass="5035">MLLAMSSSTQCMEQATSSGHFTCQCQQHYQKFLTGCQIHQVSLPN</sequence>
<proteinExistence type="predicted"/>
<evidence type="ECO:0000313" key="1">
    <source>
        <dbReference type="EMBL" id="KAF6307636.1"/>
    </source>
</evidence>
<organism evidence="1 2">
    <name type="scientific">Myotis myotis</name>
    <name type="common">Greater mouse-eared bat</name>
    <name type="synonym">Vespertilio myotis</name>
    <dbReference type="NCBI Taxonomy" id="51298"/>
    <lineage>
        <taxon>Eukaryota</taxon>
        <taxon>Metazoa</taxon>
        <taxon>Chordata</taxon>
        <taxon>Craniata</taxon>
        <taxon>Vertebrata</taxon>
        <taxon>Euteleostomi</taxon>
        <taxon>Mammalia</taxon>
        <taxon>Eutheria</taxon>
        <taxon>Laurasiatheria</taxon>
        <taxon>Chiroptera</taxon>
        <taxon>Yangochiroptera</taxon>
        <taxon>Vespertilionidae</taxon>
        <taxon>Myotis</taxon>
    </lineage>
</organism>
<comment type="caution">
    <text evidence="1">The sequence shown here is derived from an EMBL/GenBank/DDBJ whole genome shotgun (WGS) entry which is preliminary data.</text>
</comment>
<keyword evidence="2" id="KW-1185">Reference proteome</keyword>
<reference evidence="1 2" key="1">
    <citation type="journal article" date="2020" name="Nature">
        <title>Six reference-quality genomes reveal evolution of bat adaptations.</title>
        <authorList>
            <person name="Jebb D."/>
            <person name="Huang Z."/>
            <person name="Pippel M."/>
            <person name="Hughes G.M."/>
            <person name="Lavrichenko K."/>
            <person name="Devanna P."/>
            <person name="Winkler S."/>
            <person name="Jermiin L.S."/>
            <person name="Skirmuntt E.C."/>
            <person name="Katzourakis A."/>
            <person name="Burkitt-Gray L."/>
            <person name="Ray D.A."/>
            <person name="Sullivan K.A.M."/>
            <person name="Roscito J.G."/>
            <person name="Kirilenko B.M."/>
            <person name="Davalos L.M."/>
            <person name="Corthals A.P."/>
            <person name="Power M.L."/>
            <person name="Jones G."/>
            <person name="Ransome R.D."/>
            <person name="Dechmann D.K.N."/>
            <person name="Locatelli A.G."/>
            <person name="Puechmaille S.J."/>
            <person name="Fedrigo O."/>
            <person name="Jarvis E.D."/>
            <person name="Hiller M."/>
            <person name="Vernes S.C."/>
            <person name="Myers E.W."/>
            <person name="Teeling E.C."/>
        </authorList>
    </citation>
    <scope>NUCLEOTIDE SEQUENCE [LARGE SCALE GENOMIC DNA]</scope>
    <source>
        <strain evidence="1">MMyoMyo1</strain>
        <tissue evidence="1">Flight muscle</tissue>
    </source>
</reference>
<dbReference type="AlphaFoldDB" id="A0A7J7U4C6"/>
<gene>
    <name evidence="1" type="ORF">mMyoMyo1_001484</name>
</gene>
<dbReference type="Proteomes" id="UP000527355">
    <property type="component" value="Unassembled WGS sequence"/>
</dbReference>
<name>A0A7J7U4C6_MYOMY</name>
<accession>A0A7J7U4C6</accession>
<evidence type="ECO:0000313" key="2">
    <source>
        <dbReference type="Proteomes" id="UP000527355"/>
    </source>
</evidence>
<protein>
    <submittedName>
        <fullName evidence="1">Baculoviral IAP repeat containing 6</fullName>
    </submittedName>
</protein>
<dbReference type="EMBL" id="JABWUV010000014">
    <property type="protein sequence ID" value="KAF6307636.1"/>
    <property type="molecule type" value="Genomic_DNA"/>
</dbReference>